<dbReference type="SUPFAM" id="SSF55073">
    <property type="entry name" value="Nucleotide cyclase"/>
    <property type="match status" value="1"/>
</dbReference>
<feature type="transmembrane region" description="Helical" evidence="7">
    <location>
        <begin position="213"/>
        <end position="242"/>
    </location>
</feature>
<dbReference type="SMART" id="SM00086">
    <property type="entry name" value="PAC"/>
    <property type="match status" value="2"/>
</dbReference>
<dbReference type="Gene3D" id="3.20.20.450">
    <property type="entry name" value="EAL domain"/>
    <property type="match status" value="1"/>
</dbReference>
<evidence type="ECO:0000259" key="8">
    <source>
        <dbReference type="PROSITE" id="PS50112"/>
    </source>
</evidence>
<gene>
    <name evidence="12" type="ORF">A9798_12070</name>
</gene>
<dbReference type="PROSITE" id="PS50112">
    <property type="entry name" value="PAS"/>
    <property type="match status" value="2"/>
</dbReference>
<dbReference type="NCBIfam" id="TIGR00229">
    <property type="entry name" value="sensory_box"/>
    <property type="match status" value="2"/>
</dbReference>
<evidence type="ECO:0000259" key="9">
    <source>
        <dbReference type="PROSITE" id="PS50113"/>
    </source>
</evidence>
<feature type="domain" description="PAC" evidence="9">
    <location>
        <begin position="503"/>
        <end position="555"/>
    </location>
</feature>
<feature type="transmembrane region" description="Helical" evidence="7">
    <location>
        <begin position="187"/>
        <end position="206"/>
    </location>
</feature>
<evidence type="ECO:0000256" key="4">
    <source>
        <dbReference type="ARBA" id="ARBA00022989"/>
    </source>
</evidence>
<dbReference type="Gene3D" id="3.30.450.20">
    <property type="entry name" value="PAS domain"/>
    <property type="match status" value="2"/>
</dbReference>
<dbReference type="Pfam" id="PF00563">
    <property type="entry name" value="EAL"/>
    <property type="match status" value="1"/>
</dbReference>
<protein>
    <submittedName>
        <fullName evidence="12">Histidine kinase</fullName>
    </submittedName>
</protein>
<keyword evidence="3 7" id="KW-0812">Transmembrane</keyword>
<dbReference type="SUPFAM" id="SSF55785">
    <property type="entry name" value="PYP-like sensor domain (PAS domain)"/>
    <property type="match status" value="2"/>
</dbReference>
<dbReference type="Pfam" id="PF00990">
    <property type="entry name" value="GGDEF"/>
    <property type="match status" value="1"/>
</dbReference>
<dbReference type="Pfam" id="PF08447">
    <property type="entry name" value="PAS_3"/>
    <property type="match status" value="1"/>
</dbReference>
<dbReference type="Pfam" id="PF05231">
    <property type="entry name" value="MASE1"/>
    <property type="match status" value="1"/>
</dbReference>
<feature type="transmembrane region" description="Helical" evidence="7">
    <location>
        <begin position="65"/>
        <end position="82"/>
    </location>
</feature>
<dbReference type="SUPFAM" id="SSF141868">
    <property type="entry name" value="EAL domain-like"/>
    <property type="match status" value="1"/>
</dbReference>
<comment type="subcellular location">
    <subcellularLocation>
        <location evidence="1">Cell membrane</location>
        <topology evidence="1">Multi-pass membrane protein</topology>
    </subcellularLocation>
</comment>
<keyword evidence="5 7" id="KW-0472">Membrane</keyword>
<feature type="region of interest" description="Disordered" evidence="6">
    <location>
        <begin position="487"/>
        <end position="514"/>
    </location>
</feature>
<evidence type="ECO:0000256" key="1">
    <source>
        <dbReference type="ARBA" id="ARBA00004651"/>
    </source>
</evidence>
<feature type="transmembrane region" description="Helical" evidence="7">
    <location>
        <begin position="262"/>
        <end position="283"/>
    </location>
</feature>
<evidence type="ECO:0000259" key="10">
    <source>
        <dbReference type="PROSITE" id="PS50883"/>
    </source>
</evidence>
<dbReference type="InterPro" id="IPR035965">
    <property type="entry name" value="PAS-like_dom_sf"/>
</dbReference>
<evidence type="ECO:0000256" key="2">
    <source>
        <dbReference type="ARBA" id="ARBA00022475"/>
    </source>
</evidence>
<evidence type="ECO:0000313" key="13">
    <source>
        <dbReference type="Proteomes" id="UP000175893"/>
    </source>
</evidence>
<feature type="domain" description="PAS" evidence="8">
    <location>
        <begin position="427"/>
        <end position="480"/>
    </location>
</feature>
<dbReference type="Gene3D" id="3.30.70.270">
    <property type="match status" value="1"/>
</dbReference>
<keyword evidence="13" id="KW-1185">Reference proteome</keyword>
<dbReference type="InterPro" id="IPR007895">
    <property type="entry name" value="MASE1"/>
</dbReference>
<evidence type="ECO:0000256" key="7">
    <source>
        <dbReference type="SAM" id="Phobius"/>
    </source>
</evidence>
<feature type="domain" description="PAC" evidence="9">
    <location>
        <begin position="367"/>
        <end position="419"/>
    </location>
</feature>
<feature type="transmembrane region" description="Helical" evidence="7">
    <location>
        <begin position="16"/>
        <end position="35"/>
    </location>
</feature>
<dbReference type="PROSITE" id="PS50113">
    <property type="entry name" value="PAC"/>
    <property type="match status" value="2"/>
</dbReference>
<dbReference type="Pfam" id="PF00989">
    <property type="entry name" value="PAS"/>
    <property type="match status" value="1"/>
</dbReference>
<keyword evidence="2" id="KW-1003">Cell membrane</keyword>
<dbReference type="InterPro" id="IPR052155">
    <property type="entry name" value="Biofilm_reg_signaling"/>
</dbReference>
<dbReference type="PROSITE" id="PS50887">
    <property type="entry name" value="GGDEF"/>
    <property type="match status" value="1"/>
</dbReference>
<dbReference type="InterPro" id="IPR013767">
    <property type="entry name" value="PAS_fold"/>
</dbReference>
<dbReference type="Proteomes" id="UP000175893">
    <property type="component" value="Chromosome"/>
</dbReference>
<dbReference type="InterPro" id="IPR029787">
    <property type="entry name" value="Nucleotide_cyclase"/>
</dbReference>
<dbReference type="InterPro" id="IPR000700">
    <property type="entry name" value="PAS-assoc_C"/>
</dbReference>
<dbReference type="PANTHER" id="PTHR44757">
    <property type="entry name" value="DIGUANYLATE CYCLASE DGCP"/>
    <property type="match status" value="1"/>
</dbReference>
<reference evidence="12 13" key="1">
    <citation type="submission" date="2016-06" db="EMBL/GenBank/DDBJ databases">
        <title>Complete genome sequence of Edwardsiella hoshinae ATCC 35051.</title>
        <authorList>
            <person name="Reichley S.R."/>
            <person name="Waldbieser G.C."/>
            <person name="Lawrence M.L."/>
            <person name="Griffin M.J."/>
        </authorList>
    </citation>
    <scope>NUCLEOTIDE SEQUENCE [LARGE SCALE GENOMIC DNA]</scope>
    <source>
        <strain evidence="12 13">ATCC 35051</strain>
    </source>
</reference>
<keyword evidence="12" id="KW-0418">Kinase</keyword>
<dbReference type="InterPro" id="IPR035919">
    <property type="entry name" value="EAL_sf"/>
</dbReference>
<dbReference type="PANTHER" id="PTHR44757:SF4">
    <property type="entry name" value="DIGUANYLATE CYCLASE DGCE-RELATED"/>
    <property type="match status" value="1"/>
</dbReference>
<dbReference type="InterPro" id="IPR000160">
    <property type="entry name" value="GGDEF_dom"/>
</dbReference>
<dbReference type="InterPro" id="IPR013655">
    <property type="entry name" value="PAS_fold_3"/>
</dbReference>
<feature type="transmembrane region" description="Helical" evidence="7">
    <location>
        <begin position="164"/>
        <end position="181"/>
    </location>
</feature>
<dbReference type="CDD" id="cd01948">
    <property type="entry name" value="EAL"/>
    <property type="match status" value="1"/>
</dbReference>
<dbReference type="CDD" id="cd01949">
    <property type="entry name" value="GGDEF"/>
    <property type="match status" value="1"/>
</dbReference>
<dbReference type="SMART" id="SM00267">
    <property type="entry name" value="GGDEF"/>
    <property type="match status" value="1"/>
</dbReference>
<sequence>MESNPNRSANDARLSLWRLSLFALSNALLALLSLLLARPDAVSPTLWLPTAFTSAILFHSPRRYWPALLAIALVSSLLPLPLTHVHYGLRHALIDQGQAWLGAVALCRLLPAQRPFDTLAHWLRFILTVVVTIPLLCAVLSALSNPVPSSAFVSQMIADFLSDALGMLALTPLGLLAGPAWPTRGRIPWLTLPILLVTLVSDYFALPRLPYPFTIVLIPLLWAAIVLPLWPAFLIFACSALLLCAQMNHLPLAGATPNPLLLYMPILLVLLPAHAIAIQTHAYRRERQRLQENETRLRNVMEYSAIGTALIDLQGQWIQCNPAFCQMLGYEAPTLMSMPYQQRVHPDDRQSDKRQQAALLAGYLDSYTLEKRYLHRNGQAIWTLLTVSLVRDPQAEPLYFVMQLKEINDIKNNQRQKQRLLDTLHQERERLHTTLSAIGEAVISSDPQQIIRFMNPSAEKMTGWPQGEAIGQPLDRVIQLQESNSGKARPVLRASAQDDGDDESDPLNLQSREGRRYEVQSRVAELRHGDGILMGYVVVFQDVSETRALLRQLSYSALHDALTGLPNRASFEQALRQALRGAIEHHQRHVLVFLDLDYFKSINDNAGHAAGDRLLQDLAQLMRSLLRPQDTLARLGGDEFALILCNCELEQGKLMADQLIHDIATYPFHWQGKQYTIGASAGLTQLHHDNALADEAINQADAACYLAKHRGRGRACCHAPQHRVYPASARHEPTADQLSTLLANARFTLLLRAVCSRANPQQIPFYLLDLEAYHTDGTPYSPQAFNTACLRHQRQQEVEHWLLSQILEQHAECLSRQPQALAVSLSTTSLCQPAFVGWLCDTLARSPLPADRLWLRLEESALIEQQAQTAPALNALRRYGCRLIAEGFERHLESIARLEHCQVDYVIANSGLVSQVHANRMDEMMLSLLHTQAHSYGIQTIAGPAELPATLATLNMLGIDLLFGSCLHPPLTLQQQLTQLASPASVPATDPRATVADDVTMQ</sequence>
<dbReference type="GO" id="GO:0016301">
    <property type="term" value="F:kinase activity"/>
    <property type="evidence" value="ECO:0007669"/>
    <property type="project" value="UniProtKB-KW"/>
</dbReference>
<dbReference type="InterPro" id="IPR001610">
    <property type="entry name" value="PAC"/>
</dbReference>
<evidence type="ECO:0000259" key="11">
    <source>
        <dbReference type="PROSITE" id="PS50887"/>
    </source>
</evidence>
<dbReference type="PROSITE" id="PS50883">
    <property type="entry name" value="EAL"/>
    <property type="match status" value="1"/>
</dbReference>
<dbReference type="CDD" id="cd00130">
    <property type="entry name" value="PAS"/>
    <property type="match status" value="2"/>
</dbReference>
<evidence type="ECO:0000256" key="5">
    <source>
        <dbReference type="ARBA" id="ARBA00023136"/>
    </source>
</evidence>
<dbReference type="SMART" id="SM00091">
    <property type="entry name" value="PAS"/>
    <property type="match status" value="2"/>
</dbReference>
<dbReference type="RefSeq" id="WP_070245161.1">
    <property type="nucleotide sequence ID" value="NZ_CP016043.1"/>
</dbReference>
<feature type="domain" description="EAL" evidence="10">
    <location>
        <begin position="731"/>
        <end position="984"/>
    </location>
</feature>
<dbReference type="NCBIfam" id="TIGR00254">
    <property type="entry name" value="GGDEF"/>
    <property type="match status" value="1"/>
</dbReference>
<accession>A0ABM6EL63</accession>
<name>A0ABM6EL63_9GAMM</name>
<keyword evidence="12" id="KW-0808">Transferase</keyword>
<feature type="domain" description="GGDEF" evidence="11">
    <location>
        <begin position="587"/>
        <end position="720"/>
    </location>
</feature>
<dbReference type="InterPro" id="IPR000014">
    <property type="entry name" value="PAS"/>
</dbReference>
<proteinExistence type="predicted"/>
<evidence type="ECO:0000313" key="12">
    <source>
        <dbReference type="EMBL" id="AOV97612.1"/>
    </source>
</evidence>
<keyword evidence="4 7" id="KW-1133">Transmembrane helix</keyword>
<feature type="domain" description="PAS" evidence="8">
    <location>
        <begin position="293"/>
        <end position="363"/>
    </location>
</feature>
<dbReference type="InterPro" id="IPR043128">
    <property type="entry name" value="Rev_trsase/Diguanyl_cyclase"/>
</dbReference>
<dbReference type="SMART" id="SM00052">
    <property type="entry name" value="EAL"/>
    <property type="match status" value="1"/>
</dbReference>
<evidence type="ECO:0000256" key="6">
    <source>
        <dbReference type="SAM" id="MobiDB-lite"/>
    </source>
</evidence>
<dbReference type="EMBL" id="CP016043">
    <property type="protein sequence ID" value="AOV97612.1"/>
    <property type="molecule type" value="Genomic_DNA"/>
</dbReference>
<dbReference type="InterPro" id="IPR001633">
    <property type="entry name" value="EAL_dom"/>
</dbReference>
<organism evidence="12 13">
    <name type="scientific">Edwardsiella hoshinae</name>
    <dbReference type="NCBI Taxonomy" id="93378"/>
    <lineage>
        <taxon>Bacteria</taxon>
        <taxon>Pseudomonadati</taxon>
        <taxon>Pseudomonadota</taxon>
        <taxon>Gammaproteobacteria</taxon>
        <taxon>Enterobacterales</taxon>
        <taxon>Hafniaceae</taxon>
        <taxon>Edwardsiella</taxon>
    </lineage>
</organism>
<evidence type="ECO:0000256" key="3">
    <source>
        <dbReference type="ARBA" id="ARBA00022692"/>
    </source>
</evidence>
<feature type="transmembrane region" description="Helical" evidence="7">
    <location>
        <begin position="122"/>
        <end position="143"/>
    </location>
</feature>